<dbReference type="InterPro" id="IPR003954">
    <property type="entry name" value="RRM_euk-type"/>
</dbReference>
<gene>
    <name evidence="4" type="ORF">ABOM_011593</name>
</gene>
<dbReference type="PROSITE" id="PS50102">
    <property type="entry name" value="RRM"/>
    <property type="match status" value="1"/>
</dbReference>
<dbReference type="GO" id="GO:0003723">
    <property type="term" value="F:RNA binding"/>
    <property type="evidence" value="ECO:0007669"/>
    <property type="project" value="UniProtKB-UniRule"/>
</dbReference>
<dbReference type="Pfam" id="PF00076">
    <property type="entry name" value="RRM_1"/>
    <property type="match status" value="1"/>
</dbReference>
<feature type="non-terminal residue" evidence="4">
    <location>
        <position position="90"/>
    </location>
</feature>
<dbReference type="SUPFAM" id="SSF54928">
    <property type="entry name" value="RNA-binding domain, RBD"/>
    <property type="match status" value="1"/>
</dbReference>
<dbReference type="InterPro" id="IPR012677">
    <property type="entry name" value="Nucleotide-bd_a/b_plait_sf"/>
</dbReference>
<evidence type="ECO:0000313" key="4">
    <source>
        <dbReference type="EMBL" id="OGM39682.1"/>
    </source>
</evidence>
<evidence type="ECO:0000256" key="2">
    <source>
        <dbReference type="PROSITE-ProRule" id="PRU00176"/>
    </source>
</evidence>
<dbReference type="OrthoDB" id="439808at2759"/>
<comment type="caution">
    <text evidence="4">The sequence shown here is derived from an EMBL/GenBank/DDBJ whole genome shotgun (WGS) entry which is preliminary data.</text>
</comment>
<dbReference type="PANTHER" id="PTHR48024">
    <property type="entry name" value="GEO13361P1-RELATED"/>
    <property type="match status" value="1"/>
</dbReference>
<organism evidence="4 5">
    <name type="scientific">Aspergillus bombycis</name>
    <dbReference type="NCBI Taxonomy" id="109264"/>
    <lineage>
        <taxon>Eukaryota</taxon>
        <taxon>Fungi</taxon>
        <taxon>Dikarya</taxon>
        <taxon>Ascomycota</taxon>
        <taxon>Pezizomycotina</taxon>
        <taxon>Eurotiomycetes</taxon>
        <taxon>Eurotiomycetidae</taxon>
        <taxon>Eurotiales</taxon>
        <taxon>Aspergillaceae</taxon>
        <taxon>Aspergillus</taxon>
    </lineage>
</organism>
<dbReference type="EMBL" id="LYCR01000185">
    <property type="protein sequence ID" value="OGM39682.1"/>
    <property type="molecule type" value="Genomic_DNA"/>
</dbReference>
<name>A0A1F7ZJQ1_9EURO</name>
<dbReference type="RefSeq" id="XP_022383399.1">
    <property type="nucleotide sequence ID" value="XM_022538721.1"/>
</dbReference>
<reference evidence="4 5" key="1">
    <citation type="journal article" date="2016" name="Genome Biol. Evol.">
        <title>Draft genome sequence of an aflatoxigenic Aspergillus species, A. bombycis.</title>
        <authorList>
            <person name="Moore G.G."/>
            <person name="Mack B.M."/>
            <person name="Beltz S.B."/>
            <person name="Gilbert M.K."/>
        </authorList>
    </citation>
    <scope>NUCLEOTIDE SEQUENCE [LARGE SCALE GENOMIC DNA]</scope>
    <source>
        <strain evidence="5">NRRL 26010</strain>
    </source>
</reference>
<dbReference type="SMART" id="SM00361">
    <property type="entry name" value="RRM_1"/>
    <property type="match status" value="1"/>
</dbReference>
<dbReference type="AlphaFoldDB" id="A0A1F7ZJQ1"/>
<keyword evidence="5" id="KW-1185">Reference proteome</keyword>
<dbReference type="InterPro" id="IPR035979">
    <property type="entry name" value="RBD_domain_sf"/>
</dbReference>
<protein>
    <recommendedName>
        <fullName evidence="3">RRM domain-containing protein</fullName>
    </recommendedName>
</protein>
<feature type="domain" description="RRM" evidence="3">
    <location>
        <begin position="3"/>
        <end position="81"/>
    </location>
</feature>
<dbReference type="STRING" id="109264.A0A1F7ZJQ1"/>
<dbReference type="InterPro" id="IPR000504">
    <property type="entry name" value="RRM_dom"/>
</dbReference>
<dbReference type="PANTHER" id="PTHR48024:SF60">
    <property type="entry name" value="RNA-BINDING PROTEIN, PUTATIVE (AFU_ORTHOLOGUE AFUA_3G08580)-RELATED"/>
    <property type="match status" value="1"/>
</dbReference>
<keyword evidence="1 2" id="KW-0694">RNA-binding</keyword>
<dbReference type="GO" id="GO:0005634">
    <property type="term" value="C:nucleus"/>
    <property type="evidence" value="ECO:0007669"/>
    <property type="project" value="TreeGrafter"/>
</dbReference>
<accession>A0A1F7ZJQ1</accession>
<dbReference type="Gene3D" id="3.30.70.330">
    <property type="match status" value="1"/>
</dbReference>
<dbReference type="GeneID" id="34454983"/>
<sequence length="90" mass="9698">MSTKVFVGGLPWHTSDHVLRQRFEEYGTIEECMVVRDRETGRSRGFAFVRYSSPEEAEAAVEALDNEEFDGRVIKVSIASTGGGGGGGGG</sequence>
<dbReference type="InterPro" id="IPR050886">
    <property type="entry name" value="RNA-binding_reg"/>
</dbReference>
<evidence type="ECO:0000256" key="1">
    <source>
        <dbReference type="ARBA" id="ARBA00022884"/>
    </source>
</evidence>
<dbReference type="Proteomes" id="UP000179179">
    <property type="component" value="Unassembled WGS sequence"/>
</dbReference>
<dbReference type="SMART" id="SM00360">
    <property type="entry name" value="RRM"/>
    <property type="match status" value="1"/>
</dbReference>
<evidence type="ECO:0000313" key="5">
    <source>
        <dbReference type="Proteomes" id="UP000179179"/>
    </source>
</evidence>
<proteinExistence type="predicted"/>
<evidence type="ECO:0000259" key="3">
    <source>
        <dbReference type="PROSITE" id="PS50102"/>
    </source>
</evidence>